<dbReference type="Proteomes" id="UP000663851">
    <property type="component" value="Unassembled WGS sequence"/>
</dbReference>
<reference evidence="1" key="1">
    <citation type="submission" date="2021-02" db="EMBL/GenBank/DDBJ databases">
        <authorList>
            <person name="Nowell W R."/>
        </authorList>
    </citation>
    <scope>NUCLEOTIDE SEQUENCE</scope>
</reference>
<dbReference type="AlphaFoldDB" id="A0A818TZI7"/>
<dbReference type="EMBL" id="CAJOBO010000595">
    <property type="protein sequence ID" value="CAF4254510.1"/>
    <property type="molecule type" value="Genomic_DNA"/>
</dbReference>
<evidence type="ECO:0000313" key="3">
    <source>
        <dbReference type="Proteomes" id="UP000663872"/>
    </source>
</evidence>
<dbReference type="Gene3D" id="3.40.630.30">
    <property type="match status" value="1"/>
</dbReference>
<dbReference type="GO" id="GO:0008999">
    <property type="term" value="F:protein-N-terminal-alanine acetyltransferase activity"/>
    <property type="evidence" value="ECO:0007669"/>
    <property type="project" value="TreeGrafter"/>
</dbReference>
<organism evidence="1 3">
    <name type="scientific">Rotaria socialis</name>
    <dbReference type="NCBI Taxonomy" id="392032"/>
    <lineage>
        <taxon>Eukaryota</taxon>
        <taxon>Metazoa</taxon>
        <taxon>Spiralia</taxon>
        <taxon>Gnathifera</taxon>
        <taxon>Rotifera</taxon>
        <taxon>Eurotatoria</taxon>
        <taxon>Bdelloidea</taxon>
        <taxon>Philodinida</taxon>
        <taxon>Philodinidae</taxon>
        <taxon>Rotaria</taxon>
    </lineage>
</organism>
<evidence type="ECO:0000313" key="1">
    <source>
        <dbReference type="EMBL" id="CAF3684528.1"/>
    </source>
</evidence>
<gene>
    <name evidence="1" type="ORF">GRG538_LOCUS27253</name>
    <name evidence="2" type="ORF">HFQ381_LOCUS10669</name>
</gene>
<name>A0A818TZI7_9BILA</name>
<comment type="caution">
    <text evidence="1">The sequence shown here is derived from an EMBL/GenBank/DDBJ whole genome shotgun (WGS) entry which is preliminary data.</text>
</comment>
<dbReference type="PANTHER" id="PTHR43441:SF2">
    <property type="entry name" value="FAMILY ACETYLTRANSFERASE, PUTATIVE (AFU_ORTHOLOGUE AFUA_7G00850)-RELATED"/>
    <property type="match status" value="1"/>
</dbReference>
<dbReference type="GO" id="GO:1990189">
    <property type="term" value="F:protein N-terminal-serine acetyltransferase activity"/>
    <property type="evidence" value="ECO:0007669"/>
    <property type="project" value="TreeGrafter"/>
</dbReference>
<evidence type="ECO:0000313" key="2">
    <source>
        <dbReference type="EMBL" id="CAF4254510.1"/>
    </source>
</evidence>
<dbReference type="Proteomes" id="UP000663872">
    <property type="component" value="Unassembled WGS sequence"/>
</dbReference>
<accession>A0A818TZI7</accession>
<dbReference type="EMBL" id="CAJNYT010004730">
    <property type="protein sequence ID" value="CAF3684528.1"/>
    <property type="molecule type" value="Genomic_DNA"/>
</dbReference>
<sequence>MTQPVTIGDIVENWTPRPHPLSNPQHHILLGKYCRLESRVAALRFGFQYEGTWMKAEFSKERSRDTAWFSIVDDEWPQVKEEFQRWLNTENFDVNGQQLTKLNDAKVNSRHHKITDSS</sequence>
<protein>
    <submittedName>
        <fullName evidence="1">Uncharacterized protein</fullName>
    </submittedName>
</protein>
<dbReference type="PANTHER" id="PTHR43441">
    <property type="entry name" value="RIBOSOMAL-PROTEIN-SERINE ACETYLTRANSFERASE"/>
    <property type="match status" value="1"/>
</dbReference>
<proteinExistence type="predicted"/>
<dbReference type="InterPro" id="IPR051908">
    <property type="entry name" value="Ribosomal_N-acetyltransferase"/>
</dbReference>